<reference evidence="1" key="1">
    <citation type="submission" date="2020-05" db="EMBL/GenBank/DDBJ databases">
        <authorList>
            <person name="Chiriac C."/>
            <person name="Salcher M."/>
            <person name="Ghai R."/>
            <person name="Kavagutti S V."/>
        </authorList>
    </citation>
    <scope>NUCLEOTIDE SEQUENCE</scope>
</reference>
<organism evidence="1">
    <name type="scientific">freshwater metagenome</name>
    <dbReference type="NCBI Taxonomy" id="449393"/>
    <lineage>
        <taxon>unclassified sequences</taxon>
        <taxon>metagenomes</taxon>
        <taxon>ecological metagenomes</taxon>
    </lineage>
</organism>
<protein>
    <submittedName>
        <fullName evidence="1">Unannotated protein</fullName>
    </submittedName>
</protein>
<dbReference type="EMBL" id="CAEZWH010000004">
    <property type="protein sequence ID" value="CAB4643377.1"/>
    <property type="molecule type" value="Genomic_DNA"/>
</dbReference>
<evidence type="ECO:0000313" key="1">
    <source>
        <dbReference type="EMBL" id="CAB4643377.1"/>
    </source>
</evidence>
<dbReference type="InterPro" id="IPR014487">
    <property type="entry name" value="DUF3151"/>
</dbReference>
<sequence>MSNINLSGTGPGEVRLPAAPPEMQSQLDRALAQPDSARREAVAKVVAANPRYLDGWAWLGALGRDSLESYMAFRIGYHRGLDTLRANGWKGSGYVRWDHVPNRGFLRCVEGLANSAEKISEHDEATRCRQFLMQLDPNRQQ</sequence>
<gene>
    <name evidence="1" type="ORF">UFOPK2195_00061</name>
</gene>
<dbReference type="AlphaFoldDB" id="A0A6J6K0V1"/>
<proteinExistence type="predicted"/>
<dbReference type="Pfam" id="PF11349">
    <property type="entry name" value="DUF3151"/>
    <property type="match status" value="1"/>
</dbReference>
<accession>A0A6J6K0V1</accession>
<name>A0A6J6K0V1_9ZZZZ</name>